<feature type="site" description="Histone H3K4me3 binding" evidence="1">
    <location>
        <position position="269"/>
    </location>
</feature>
<feature type="site" description="Histone H3K4me3 binding" evidence="1">
    <location>
        <position position="280"/>
    </location>
</feature>
<sequence>MDQEEEIERYASHQLQNSFLSTIDHLPCDIVRSLWLIQSCNIKIDKLEQELHTLLQKYQTDQQHTLLQDEISRVYELKHCIRHLYNETIQEGKTLNNQLIIHKLHLQDEVTQLKMIRDKSSSDGVSKDADDEKEAQNQLRKQLKQHYKEHPLVSQVEAVEQQKHWQKRMEKEMEKEKEKSKNKGVGSAKSGIKLVLKIPKQDRVLKPKGKNVVKKSSDGGQSKSKGVATRGVNVVPKRKEKRPIRKEMEVIPSADYQVEDDEDDENKTYCFCHQPSLGDMIACDNETSCPNGEWFHYKCVGLLNRVEALKYTTGKIPWYCSEGCRQIGEAARAKQQEMKKRKRRRKW</sequence>
<keyword evidence="2" id="KW-0479">Metal-binding</keyword>
<evidence type="ECO:0000313" key="5">
    <source>
        <dbReference type="EMBL" id="KAG5422176.1"/>
    </source>
</evidence>
<feature type="site" description="Histone H3K4me3 binding" evidence="1">
    <location>
        <position position="284"/>
    </location>
</feature>
<comment type="caution">
    <text evidence="5">The sequence shown here is derived from an EMBL/GenBank/DDBJ whole genome shotgun (WGS) entry which is preliminary data.</text>
</comment>
<dbReference type="EMBL" id="JAEOAQ010000001">
    <property type="protein sequence ID" value="KAG5422176.1"/>
    <property type="molecule type" value="Genomic_DNA"/>
</dbReference>
<dbReference type="Gene3D" id="3.30.40.10">
    <property type="entry name" value="Zinc/RING finger domain, C3HC4 (zinc finger)"/>
    <property type="match status" value="1"/>
</dbReference>
<dbReference type="GO" id="GO:0004402">
    <property type="term" value="F:histone acetyltransferase activity"/>
    <property type="evidence" value="ECO:0007669"/>
    <property type="project" value="TreeGrafter"/>
</dbReference>
<organism evidence="5 6">
    <name type="scientific">Candida metapsilosis</name>
    <dbReference type="NCBI Taxonomy" id="273372"/>
    <lineage>
        <taxon>Eukaryota</taxon>
        <taxon>Fungi</taxon>
        <taxon>Dikarya</taxon>
        <taxon>Ascomycota</taxon>
        <taxon>Saccharomycotina</taxon>
        <taxon>Pichiomycetes</taxon>
        <taxon>Debaryomycetaceae</taxon>
        <taxon>Candida/Lodderomyces clade</taxon>
        <taxon>Candida</taxon>
    </lineage>
</organism>
<evidence type="ECO:0000256" key="4">
    <source>
        <dbReference type="SAM" id="MobiDB-lite"/>
    </source>
</evidence>
<keyword evidence="6" id="KW-1185">Reference proteome</keyword>
<dbReference type="PANTHER" id="PTHR10333">
    <property type="entry name" value="INHIBITOR OF GROWTH PROTEIN"/>
    <property type="match status" value="1"/>
</dbReference>
<dbReference type="PANTHER" id="PTHR10333:SF94">
    <property type="entry name" value="FINGER DOMAIN PROTEIN, PUTATIVE (AFU_ORTHOLOGUE AFUA_3G11940)-RELATED"/>
    <property type="match status" value="1"/>
</dbReference>
<proteinExistence type="predicted"/>
<feature type="region of interest" description="Disordered" evidence="4">
    <location>
        <begin position="207"/>
        <end position="229"/>
    </location>
</feature>
<gene>
    <name evidence="5" type="ORF">I9W82_001271</name>
</gene>
<evidence type="ECO:0000256" key="1">
    <source>
        <dbReference type="PIRSR" id="PIRSR628651-50"/>
    </source>
</evidence>
<keyword evidence="3" id="KW-0175">Coiled coil</keyword>
<evidence type="ECO:0000256" key="3">
    <source>
        <dbReference type="SAM" id="Coils"/>
    </source>
</evidence>
<dbReference type="RefSeq" id="XP_067551292.1">
    <property type="nucleotide sequence ID" value="XM_067689998.1"/>
</dbReference>
<evidence type="ECO:0000313" key="6">
    <source>
        <dbReference type="Proteomes" id="UP000669133"/>
    </source>
</evidence>
<accession>A0A8H7ZLP1</accession>
<dbReference type="InterPro" id="IPR013083">
    <property type="entry name" value="Znf_RING/FYVE/PHD"/>
</dbReference>
<feature type="binding site" evidence="2">
    <location>
        <position position="299"/>
    </location>
    <ligand>
        <name>Zn(2+)</name>
        <dbReference type="ChEBI" id="CHEBI:29105"/>
        <label>1</label>
    </ligand>
</feature>
<feature type="binding site" evidence="2">
    <location>
        <position position="270"/>
    </location>
    <ligand>
        <name>Zn(2+)</name>
        <dbReference type="ChEBI" id="CHEBI:29105"/>
        <label>1</label>
    </ligand>
</feature>
<feature type="region of interest" description="Disordered" evidence="4">
    <location>
        <begin position="166"/>
        <end position="190"/>
    </location>
</feature>
<feature type="binding site" evidence="2">
    <location>
        <position position="283"/>
    </location>
    <ligand>
        <name>Zn(2+)</name>
        <dbReference type="ChEBI" id="CHEBI:29105"/>
        <label>2</label>
    </ligand>
</feature>
<feature type="binding site" evidence="2">
    <location>
        <position position="324"/>
    </location>
    <ligand>
        <name>Zn(2+)</name>
        <dbReference type="ChEBI" id="CHEBI:29105"/>
        <label>2</label>
    </ligand>
</feature>
<dbReference type="InterPro" id="IPR011011">
    <property type="entry name" value="Znf_FYVE_PHD"/>
</dbReference>
<dbReference type="OrthoDB" id="5411773at2759"/>
<evidence type="ECO:0000256" key="2">
    <source>
        <dbReference type="PIRSR" id="PIRSR628651-51"/>
    </source>
</evidence>
<feature type="binding site" evidence="2">
    <location>
        <position position="296"/>
    </location>
    <ligand>
        <name>Zn(2+)</name>
        <dbReference type="ChEBI" id="CHEBI:29105"/>
        <label>1</label>
    </ligand>
</feature>
<feature type="binding site" evidence="2">
    <location>
        <position position="320"/>
    </location>
    <ligand>
        <name>Zn(2+)</name>
        <dbReference type="ChEBI" id="CHEBI:29105"/>
        <label>2</label>
    </ligand>
</feature>
<evidence type="ECO:0008006" key="7">
    <source>
        <dbReference type="Google" id="ProtNLM"/>
    </source>
</evidence>
<feature type="binding site" evidence="2">
    <location>
        <position position="289"/>
    </location>
    <ligand>
        <name>Zn(2+)</name>
        <dbReference type="ChEBI" id="CHEBI:29105"/>
        <label>2</label>
    </ligand>
</feature>
<dbReference type="InterPro" id="IPR028651">
    <property type="entry name" value="ING_fam"/>
</dbReference>
<feature type="coiled-coil region" evidence="3">
    <location>
        <begin position="37"/>
        <end position="64"/>
    </location>
</feature>
<dbReference type="AlphaFoldDB" id="A0A8H7ZLP1"/>
<dbReference type="GeneID" id="93649900"/>
<dbReference type="GO" id="GO:0046872">
    <property type="term" value="F:metal ion binding"/>
    <property type="evidence" value="ECO:0007669"/>
    <property type="project" value="UniProtKB-KW"/>
</dbReference>
<name>A0A8H7ZLP1_9ASCO</name>
<feature type="region of interest" description="Disordered" evidence="4">
    <location>
        <begin position="118"/>
        <end position="138"/>
    </location>
</feature>
<dbReference type="GO" id="GO:0006355">
    <property type="term" value="P:regulation of DNA-templated transcription"/>
    <property type="evidence" value="ECO:0007669"/>
    <property type="project" value="TreeGrafter"/>
</dbReference>
<dbReference type="SUPFAM" id="SSF57903">
    <property type="entry name" value="FYVE/PHD zinc finger"/>
    <property type="match status" value="1"/>
</dbReference>
<dbReference type="GO" id="GO:0000123">
    <property type="term" value="C:histone acetyltransferase complex"/>
    <property type="evidence" value="ECO:0007669"/>
    <property type="project" value="TreeGrafter"/>
</dbReference>
<feature type="compositionally biased region" description="Basic and acidic residues" evidence="4">
    <location>
        <begin position="166"/>
        <end position="181"/>
    </location>
</feature>
<keyword evidence="2" id="KW-0862">Zinc</keyword>
<dbReference type="Proteomes" id="UP000669133">
    <property type="component" value="Unassembled WGS sequence"/>
</dbReference>
<feature type="compositionally biased region" description="Basic and acidic residues" evidence="4">
    <location>
        <begin position="118"/>
        <end position="130"/>
    </location>
</feature>
<feature type="binding site" evidence="2">
    <location>
        <position position="272"/>
    </location>
    <ligand>
        <name>Zn(2+)</name>
        <dbReference type="ChEBI" id="CHEBI:29105"/>
        <label>1</label>
    </ligand>
</feature>
<protein>
    <recommendedName>
        <fullName evidence="7">Zinc finger PHD-type domain-containing protein</fullName>
    </recommendedName>
</protein>
<reference evidence="5 6" key="1">
    <citation type="submission" date="2020-12" db="EMBL/GenBank/DDBJ databases">
        <title>Effect of drift, selection, and recombination on the evolution of hybrid genomes in Candida yeast pathogens.</title>
        <authorList>
            <person name="Mixao V."/>
            <person name="Ksiezopolska E."/>
            <person name="Saus E."/>
            <person name="Boekhout T."/>
            <person name="Gacser A."/>
            <person name="Gabaldon T."/>
        </authorList>
    </citation>
    <scope>NUCLEOTIDE SEQUENCE [LARGE SCALE GENOMIC DNA]</scope>
    <source>
        <strain evidence="5 6">BP57</strain>
    </source>
</reference>
<feature type="site" description="Histone H3K4me3 binding" evidence="1">
    <location>
        <position position="294"/>
    </location>
</feature>
<dbReference type="GO" id="GO:0005634">
    <property type="term" value="C:nucleus"/>
    <property type="evidence" value="ECO:0007669"/>
    <property type="project" value="TreeGrafter"/>
</dbReference>
<feature type="compositionally biased region" description="Low complexity" evidence="4">
    <location>
        <begin position="218"/>
        <end position="227"/>
    </location>
</feature>